<keyword evidence="4" id="KW-1185">Reference proteome</keyword>
<evidence type="ECO:0000259" key="2">
    <source>
        <dbReference type="Pfam" id="PF26441"/>
    </source>
</evidence>
<feature type="region of interest" description="Disordered" evidence="1">
    <location>
        <begin position="1"/>
        <end position="33"/>
    </location>
</feature>
<dbReference type="EMBL" id="RDFA01000001">
    <property type="protein sequence ID" value="RXK52020.1"/>
    <property type="molecule type" value="Genomic_DNA"/>
</dbReference>
<proteinExistence type="predicted"/>
<name>A0A498L162_9EURY</name>
<sequence length="103" mass="10506">MPPRDAPATVAVESPVSGDSSPPPEVTLSVPDRGQGQLIGISDLDDLADETISTLTLLVRPHPEASGPLSIATTIELGGGGVLASDYTLDGQLDLEFPAVTSQ</sequence>
<dbReference type="Proteomes" id="UP000289691">
    <property type="component" value="Unassembled WGS sequence"/>
</dbReference>
<dbReference type="Pfam" id="PF26441">
    <property type="entry name" value="DUF8121"/>
    <property type="match status" value="1"/>
</dbReference>
<evidence type="ECO:0000313" key="3">
    <source>
        <dbReference type="EMBL" id="RXK52020.1"/>
    </source>
</evidence>
<organism evidence="3 4">
    <name type="scientific">Halorientalis pallida</name>
    <dbReference type="NCBI Taxonomy" id="2479928"/>
    <lineage>
        <taxon>Archaea</taxon>
        <taxon>Methanobacteriati</taxon>
        <taxon>Methanobacteriota</taxon>
        <taxon>Stenosarchaea group</taxon>
        <taxon>Halobacteria</taxon>
        <taxon>Halobacteriales</taxon>
        <taxon>Haloarculaceae</taxon>
        <taxon>Halorientalis</taxon>
    </lineage>
</organism>
<protein>
    <recommendedName>
        <fullName evidence="2">DUF8121 domain-containing protein</fullName>
    </recommendedName>
</protein>
<evidence type="ECO:0000313" key="4">
    <source>
        <dbReference type="Proteomes" id="UP000289691"/>
    </source>
</evidence>
<gene>
    <name evidence="3" type="ORF">EAF64_00175</name>
</gene>
<dbReference type="AlphaFoldDB" id="A0A498L162"/>
<comment type="caution">
    <text evidence="3">The sequence shown here is derived from an EMBL/GenBank/DDBJ whole genome shotgun (WGS) entry which is preliminary data.</text>
</comment>
<dbReference type="OrthoDB" id="239125at2157"/>
<feature type="domain" description="DUF8121" evidence="2">
    <location>
        <begin position="1"/>
        <end position="99"/>
    </location>
</feature>
<evidence type="ECO:0000256" key="1">
    <source>
        <dbReference type="SAM" id="MobiDB-lite"/>
    </source>
</evidence>
<accession>A0A498L162</accession>
<dbReference type="InterPro" id="IPR058434">
    <property type="entry name" value="DUF8121"/>
</dbReference>
<reference evidence="3 4" key="1">
    <citation type="submission" date="2019-01" db="EMBL/GenBank/DDBJ databases">
        <title>Halorientalis sp. F13-25 a new haloarchaeum isolated from hypersaline water.</title>
        <authorList>
            <person name="Ana D.-V."/>
            <person name="Cristina S.-P."/>
            <person name="Antonio V."/>
        </authorList>
    </citation>
    <scope>NUCLEOTIDE SEQUENCE [LARGE SCALE GENOMIC DNA]</scope>
    <source>
        <strain evidence="3 4">F13-25</strain>
    </source>
</reference>